<dbReference type="PRINTS" id="PR00455">
    <property type="entry name" value="HTHTETR"/>
</dbReference>
<comment type="caution">
    <text evidence="7">The sequence shown here is derived from an EMBL/GenBank/DDBJ whole genome shotgun (WGS) entry which is preliminary data.</text>
</comment>
<evidence type="ECO:0000256" key="3">
    <source>
        <dbReference type="ARBA" id="ARBA00023125"/>
    </source>
</evidence>
<keyword evidence="3 5" id="KW-0238">DNA-binding</keyword>
<dbReference type="InterPro" id="IPR036271">
    <property type="entry name" value="Tet_transcr_reg_TetR-rel_C_sf"/>
</dbReference>
<dbReference type="InterPro" id="IPR001647">
    <property type="entry name" value="HTH_TetR"/>
</dbReference>
<gene>
    <name evidence="7" type="ORF">BJF92_24030</name>
</gene>
<evidence type="ECO:0000256" key="2">
    <source>
        <dbReference type="ARBA" id="ARBA00023015"/>
    </source>
</evidence>
<organism evidence="7 8">
    <name type="scientific">Xaviernesmea rhizosphaerae</name>
    <dbReference type="NCBI Taxonomy" id="1672749"/>
    <lineage>
        <taxon>Bacteria</taxon>
        <taxon>Pseudomonadati</taxon>
        <taxon>Pseudomonadota</taxon>
        <taxon>Alphaproteobacteria</taxon>
        <taxon>Hyphomicrobiales</taxon>
        <taxon>Rhizobiaceae</taxon>
        <taxon>Rhizobium/Agrobacterium group</taxon>
        <taxon>Xaviernesmea</taxon>
    </lineage>
</organism>
<keyword evidence="2" id="KW-0805">Transcription regulation</keyword>
<dbReference type="InterPro" id="IPR050109">
    <property type="entry name" value="HTH-type_TetR-like_transc_reg"/>
</dbReference>
<evidence type="ECO:0000313" key="8">
    <source>
        <dbReference type="Proteomes" id="UP000186143"/>
    </source>
</evidence>
<dbReference type="InterPro" id="IPR023772">
    <property type="entry name" value="DNA-bd_HTH_TetR-type_CS"/>
</dbReference>
<keyword evidence="4" id="KW-0804">Transcription</keyword>
<keyword evidence="1" id="KW-0678">Repressor</keyword>
<reference evidence="7 8" key="1">
    <citation type="submission" date="2016-09" db="EMBL/GenBank/DDBJ databases">
        <title>Rhizobium sp. nov., a novel species isolated from the rice rhizosphere.</title>
        <authorList>
            <person name="Zhao J."/>
            <person name="Zhang X."/>
        </authorList>
    </citation>
    <scope>NUCLEOTIDE SEQUENCE [LARGE SCALE GENOMIC DNA]</scope>
    <source>
        <strain evidence="7 8">MH17</strain>
    </source>
</reference>
<dbReference type="SUPFAM" id="SSF46689">
    <property type="entry name" value="Homeodomain-like"/>
    <property type="match status" value="1"/>
</dbReference>
<dbReference type="Gene3D" id="1.10.357.10">
    <property type="entry name" value="Tetracycline Repressor, domain 2"/>
    <property type="match status" value="1"/>
</dbReference>
<dbReference type="SUPFAM" id="SSF48498">
    <property type="entry name" value="Tetracyclin repressor-like, C-terminal domain"/>
    <property type="match status" value="1"/>
</dbReference>
<proteinExistence type="predicted"/>
<evidence type="ECO:0000259" key="6">
    <source>
        <dbReference type="PROSITE" id="PS50977"/>
    </source>
</evidence>
<dbReference type="AlphaFoldDB" id="A0A1Q9AQ00"/>
<dbReference type="Pfam" id="PF00440">
    <property type="entry name" value="TetR_N"/>
    <property type="match status" value="1"/>
</dbReference>
<evidence type="ECO:0000256" key="1">
    <source>
        <dbReference type="ARBA" id="ARBA00022491"/>
    </source>
</evidence>
<dbReference type="PROSITE" id="PS01081">
    <property type="entry name" value="HTH_TETR_1"/>
    <property type="match status" value="1"/>
</dbReference>
<dbReference type="GO" id="GO:0003700">
    <property type="term" value="F:DNA-binding transcription factor activity"/>
    <property type="evidence" value="ECO:0007669"/>
    <property type="project" value="TreeGrafter"/>
</dbReference>
<feature type="DNA-binding region" description="H-T-H motif" evidence="5">
    <location>
        <begin position="32"/>
        <end position="51"/>
    </location>
</feature>
<evidence type="ECO:0000256" key="4">
    <source>
        <dbReference type="ARBA" id="ARBA00023163"/>
    </source>
</evidence>
<evidence type="ECO:0000256" key="5">
    <source>
        <dbReference type="PROSITE-ProRule" id="PRU00335"/>
    </source>
</evidence>
<feature type="domain" description="HTH tetR-type" evidence="6">
    <location>
        <begin position="9"/>
        <end position="69"/>
    </location>
</feature>
<dbReference type="PANTHER" id="PTHR30055:SF240">
    <property type="entry name" value="HTH-TYPE TRANSCRIPTIONAL REGULATOR ACRR"/>
    <property type="match status" value="1"/>
</dbReference>
<protein>
    <submittedName>
        <fullName evidence="7">TetR family transcriptional regulator</fullName>
    </submittedName>
</protein>
<dbReference type="OrthoDB" id="9798857at2"/>
<dbReference type="InterPro" id="IPR013572">
    <property type="entry name" value="Tscrpt_reg_MAATS_C"/>
</dbReference>
<dbReference type="Pfam" id="PF08361">
    <property type="entry name" value="TetR_C_2"/>
    <property type="match status" value="1"/>
</dbReference>
<dbReference type="Proteomes" id="UP000186143">
    <property type="component" value="Unassembled WGS sequence"/>
</dbReference>
<name>A0A1Q9AQ00_9HYPH</name>
<dbReference type="PROSITE" id="PS50977">
    <property type="entry name" value="HTH_TETR_2"/>
    <property type="match status" value="1"/>
</dbReference>
<dbReference type="PANTHER" id="PTHR30055">
    <property type="entry name" value="HTH-TYPE TRANSCRIPTIONAL REGULATOR RUTR"/>
    <property type="match status" value="1"/>
</dbReference>
<accession>A0A1Q9AQ00</accession>
<dbReference type="RefSeq" id="WP_075632968.1">
    <property type="nucleotide sequence ID" value="NZ_MKIO01000017.1"/>
</dbReference>
<dbReference type="EMBL" id="MKIO01000017">
    <property type="protein sequence ID" value="OLP57484.1"/>
    <property type="molecule type" value="Genomic_DNA"/>
</dbReference>
<dbReference type="GO" id="GO:0000976">
    <property type="term" value="F:transcription cis-regulatory region binding"/>
    <property type="evidence" value="ECO:0007669"/>
    <property type="project" value="TreeGrafter"/>
</dbReference>
<dbReference type="InterPro" id="IPR009057">
    <property type="entry name" value="Homeodomain-like_sf"/>
</dbReference>
<sequence>MRRTKAEAEETRSRIIAAAEQVFYEKGVSTSTLEEVARAAGVTRGAIYWHFANKSDLFLALADTVPLPQQDMVHGDCCGENCDVLAWIEQTVGGWIALMAGNAQRQRVLTILLRCDYSGELAPVLARQQEMAKEHDALFEAAFREADTRGLLSPVWTPACATRTLHWMAQGLVTDWLLFGRHFDLEAEGRAALRRLFQSFRAMQAA</sequence>
<evidence type="ECO:0000313" key="7">
    <source>
        <dbReference type="EMBL" id="OLP57484.1"/>
    </source>
</evidence>